<name>A0A859DP03_9FIRM</name>
<dbReference type="SUPFAM" id="SSF50891">
    <property type="entry name" value="Cyclophilin-like"/>
    <property type="match status" value="1"/>
</dbReference>
<dbReference type="Pfam" id="PF05913">
    <property type="entry name" value="MupG_C"/>
    <property type="match status" value="1"/>
</dbReference>
<reference evidence="4" key="3">
    <citation type="journal article" date="2022" name="Int. J. Syst. Evol. Microbiol.">
        <title>Caproicibacterium lactatifermentans sp. nov., isolated from pit clay used for the production of Chinese strong aroma-type liquor.</title>
        <authorList>
            <person name="Wang H."/>
            <person name="Gu Y."/>
            <person name="Zhao D."/>
            <person name="Qiao Z."/>
            <person name="Zheng J."/>
            <person name="Gao J."/>
            <person name="Ren C."/>
            <person name="Xu Y."/>
        </authorList>
    </citation>
    <scope>NUCLEOTIDE SEQUENCE</scope>
    <source>
        <strain evidence="4">JNU-WLY1368</strain>
    </source>
</reference>
<dbReference type="Gene3D" id="2.40.100.10">
    <property type="entry name" value="Cyclophilin-like"/>
    <property type="match status" value="1"/>
</dbReference>
<evidence type="ECO:0000259" key="1">
    <source>
        <dbReference type="Pfam" id="PF05913"/>
    </source>
</evidence>
<evidence type="ECO:0000313" key="4">
    <source>
        <dbReference type="EMBL" id="QKO29875.1"/>
    </source>
</evidence>
<evidence type="ECO:0000313" key="6">
    <source>
        <dbReference type="Proteomes" id="UP000509623"/>
    </source>
</evidence>
<dbReference type="SUPFAM" id="SSF51445">
    <property type="entry name" value="(Trans)glycosidases"/>
    <property type="match status" value="1"/>
</dbReference>
<gene>
    <name evidence="3" type="ORF">GJQ69_02430</name>
    <name evidence="4" type="ORF">GKP14_01925</name>
</gene>
<evidence type="ECO:0000313" key="3">
    <source>
        <dbReference type="EMBL" id="QKN23446.1"/>
    </source>
</evidence>
<dbReference type="Gene3D" id="3.20.20.70">
    <property type="entry name" value="Aldolase class I"/>
    <property type="match status" value="1"/>
</dbReference>
<dbReference type="InterPro" id="IPR008589">
    <property type="entry name" value="MupG"/>
</dbReference>
<dbReference type="InterPro" id="IPR043797">
    <property type="entry name" value="MupG_N"/>
</dbReference>
<dbReference type="KEGG" id="clf:GJQ69_02430"/>
<accession>A0A859DP03</accession>
<dbReference type="EMBL" id="CP046161">
    <property type="protein sequence ID" value="QKO29875.1"/>
    <property type="molecule type" value="Genomic_DNA"/>
</dbReference>
<protein>
    <submittedName>
        <fullName evidence="3">DUF871 family protein</fullName>
    </submittedName>
</protein>
<evidence type="ECO:0000259" key="2">
    <source>
        <dbReference type="Pfam" id="PF19200"/>
    </source>
</evidence>
<feature type="domain" description="6-phospho-N-acetylmuramidase C-terminal" evidence="1">
    <location>
        <begin position="240"/>
        <end position="349"/>
    </location>
</feature>
<evidence type="ECO:0000313" key="5">
    <source>
        <dbReference type="Proteomes" id="UP000501316"/>
    </source>
</evidence>
<dbReference type="InterPro" id="IPR013785">
    <property type="entry name" value="Aldolase_TIM"/>
</dbReference>
<reference evidence="5 6" key="1">
    <citation type="submission" date="2019-11" db="EMBL/GenBank/DDBJ databases">
        <authorList>
            <person name="Ren C."/>
            <person name="Wang H."/>
            <person name="Xu Y."/>
        </authorList>
    </citation>
    <scope>NUCLEOTIDE SEQUENCE [LARGE SCALE GENOMIC DNA]</scope>
    <source>
        <strain evidence="6">JNU-WLY1368</strain>
        <strain evidence="3 5">LBM 19010</strain>
    </source>
</reference>
<sequence>MNGFGISLYLSTGLDRNAAILKKAHRAHMQYAFTSLQISEENTENKMEEVNSLLKLCKASGISLIADVSPYTLKKMGCSSFQKLKKTAISYLRVDYGFSCEELVGLSKDFHLVFNASTLKDDEIAELQRLHADFTKFSACHNFYPEPLTGLSAERVKKTNERMHSLGMKTMAFVAGDSSLRGPLYQGLPTLEKQRNSHVLLNMLQLFQECDTDICLVGDIDVSDMAYRQIQELAEGYISLQAEIKPEYCFLTERLHHDRPDSSDYVIRSQESRKYVSEGRTFPAEPLCRPRKKGSIFVANADYLRYAGELQIARRDLPPEAKVNQVGTVNSACLPYLSYIRDGMGFQFVLPSSSKIS</sequence>
<dbReference type="AlphaFoldDB" id="A0A859DP03"/>
<dbReference type="Proteomes" id="UP000509623">
    <property type="component" value="Chromosome"/>
</dbReference>
<feature type="domain" description="6-phospho-N-acetylmuramidase N-terminal" evidence="2">
    <location>
        <begin position="4"/>
        <end position="231"/>
    </location>
</feature>
<dbReference type="PANTHER" id="PTHR38435">
    <property type="match status" value="1"/>
</dbReference>
<dbReference type="InterPro" id="IPR017853">
    <property type="entry name" value="GH"/>
</dbReference>
<dbReference type="RefSeq" id="WP_086036379.1">
    <property type="nucleotide sequence ID" value="NZ_CP046051.1"/>
</dbReference>
<dbReference type="EMBL" id="CP046051">
    <property type="protein sequence ID" value="QKN23446.1"/>
    <property type="molecule type" value="Genomic_DNA"/>
</dbReference>
<dbReference type="InterPro" id="IPR043894">
    <property type="entry name" value="MupG_C"/>
</dbReference>
<keyword evidence="6" id="KW-1185">Reference proteome</keyword>
<dbReference type="Proteomes" id="UP000501316">
    <property type="component" value="Chromosome"/>
</dbReference>
<reference evidence="4" key="2">
    <citation type="journal article" date="2021" name="Appl. Environ. Microbiol.">
        <title>Adaptability of a Caproate-Producing Bacterium Contributes to Its Dominance in an Anaerobic Fermentation System.</title>
        <authorList>
            <person name="Wang H."/>
            <person name="Gu Y."/>
            <person name="Zhou W."/>
            <person name="Zhao D."/>
            <person name="Qiao Z."/>
            <person name="Zheng J."/>
            <person name="Gao J."/>
            <person name="Chen X."/>
            <person name="Ren C."/>
            <person name="Xu Y."/>
        </authorList>
    </citation>
    <scope>NUCLEOTIDE SEQUENCE</scope>
    <source>
        <strain evidence="4">JNU-WLY1368</strain>
    </source>
</reference>
<organism evidence="3 5">
    <name type="scientific">Caproicibacterium lactatifermentans</name>
    <dbReference type="NCBI Taxonomy" id="2666138"/>
    <lineage>
        <taxon>Bacteria</taxon>
        <taxon>Bacillati</taxon>
        <taxon>Bacillota</taxon>
        <taxon>Clostridia</taxon>
        <taxon>Eubacteriales</taxon>
        <taxon>Oscillospiraceae</taxon>
        <taxon>Caproicibacterium</taxon>
    </lineage>
</organism>
<dbReference type="InterPro" id="IPR029000">
    <property type="entry name" value="Cyclophilin-like_dom_sf"/>
</dbReference>
<dbReference type="PANTHER" id="PTHR38435:SF2">
    <property type="entry name" value="DUF871 DOMAIN-CONTAINING PROTEIN"/>
    <property type="match status" value="1"/>
</dbReference>
<dbReference type="Pfam" id="PF19200">
    <property type="entry name" value="MupG_N"/>
    <property type="match status" value="1"/>
</dbReference>
<proteinExistence type="predicted"/>